<dbReference type="GO" id="GO:0030490">
    <property type="term" value="P:maturation of SSU-rRNA"/>
    <property type="evidence" value="ECO:0007669"/>
    <property type="project" value="TreeGrafter"/>
</dbReference>
<feature type="compositionally biased region" description="Basic and acidic residues" evidence="2">
    <location>
        <begin position="178"/>
        <end position="189"/>
    </location>
</feature>
<evidence type="ECO:0000313" key="4">
    <source>
        <dbReference type="EMBL" id="RPD62443.1"/>
    </source>
</evidence>
<gene>
    <name evidence="4" type="ORF">L227DRAFT_573635</name>
</gene>
<sequence>MAPVEQHNAAAQRGTKRKRPSGKKPAVKKETQGEILSKKLHHGLHEVRKAAKKAAAFELRKLVKRLKQARAQDAKGKPVKGDDPAEMERQLEVLKHADPEQFANTALKTKILKDKLLAQNDDVQAALADKLSANLVAPQESGSSAAKVHGRLLSSKILAEAVHAVVDTLREVLDPSLAKDKAKAKKGAEEEADDDESADEEDVVGRPGKGKKARLAEESEREEHEEEDEEGSDLGVDDAGWESGTVDGGEDASWESGTVDGGDDGVIGSSDEDEDEDDENGEDESADESSDEPPKAKVKATAKDTKSKSKATSGESTFLPSLSVGFTRGDSDASDISDGEADAPRKNRRGQRARRAIWEKKYGRNANHVKEHQAEQDSRRQRRDGPRGGGGGGSGNAGGPGKPQWQARGSGGAPPRHGAQKLFVAPQRTDGGWAGRTAGASANPKTGGSKEEKALHPSWEAKRKLKEKMNPGIVLAQGKKIKFS</sequence>
<protein>
    <submittedName>
        <fullName evidence="4">Bud-site selection protein</fullName>
    </submittedName>
</protein>
<dbReference type="PANTHER" id="PTHR23325">
    <property type="entry name" value="SERUM RESPONSE FACTOR-BINDING"/>
    <property type="match status" value="1"/>
</dbReference>
<feature type="region of interest" description="Disordered" evidence="2">
    <location>
        <begin position="178"/>
        <end position="457"/>
    </location>
</feature>
<dbReference type="GO" id="GO:0005634">
    <property type="term" value="C:nucleus"/>
    <property type="evidence" value="ECO:0007669"/>
    <property type="project" value="TreeGrafter"/>
</dbReference>
<feature type="region of interest" description="Disordered" evidence="2">
    <location>
        <begin position="1"/>
        <end position="42"/>
    </location>
</feature>
<evidence type="ECO:0000256" key="1">
    <source>
        <dbReference type="ARBA" id="ARBA00023054"/>
    </source>
</evidence>
<feature type="compositionally biased region" description="Basic and acidic residues" evidence="2">
    <location>
        <begin position="448"/>
        <end position="457"/>
    </location>
</feature>
<evidence type="ECO:0000256" key="2">
    <source>
        <dbReference type="SAM" id="MobiDB-lite"/>
    </source>
</evidence>
<dbReference type="AlphaFoldDB" id="A0A5C2SF92"/>
<feature type="domain" description="Bud22" evidence="3">
    <location>
        <begin position="40"/>
        <end position="483"/>
    </location>
</feature>
<feature type="compositionally biased region" description="Basic residues" evidence="2">
    <location>
        <begin position="346"/>
        <end position="355"/>
    </location>
</feature>
<dbReference type="Proteomes" id="UP000313359">
    <property type="component" value="Unassembled WGS sequence"/>
</dbReference>
<feature type="non-terminal residue" evidence="4">
    <location>
        <position position="1"/>
    </location>
</feature>
<reference evidence="4" key="1">
    <citation type="journal article" date="2018" name="Genome Biol. Evol.">
        <title>Genomics and development of Lentinus tigrinus, a white-rot wood-decaying mushroom with dimorphic fruiting bodies.</title>
        <authorList>
            <person name="Wu B."/>
            <person name="Xu Z."/>
            <person name="Knudson A."/>
            <person name="Carlson A."/>
            <person name="Chen N."/>
            <person name="Kovaka S."/>
            <person name="LaButti K."/>
            <person name="Lipzen A."/>
            <person name="Pennachio C."/>
            <person name="Riley R."/>
            <person name="Schakwitz W."/>
            <person name="Umezawa K."/>
            <person name="Ohm R.A."/>
            <person name="Grigoriev I.V."/>
            <person name="Nagy L.G."/>
            <person name="Gibbons J."/>
            <person name="Hibbett D."/>
        </authorList>
    </citation>
    <scope>NUCLEOTIDE SEQUENCE [LARGE SCALE GENOMIC DNA]</scope>
    <source>
        <strain evidence="4">ALCF2SS1-6</strain>
    </source>
</reference>
<evidence type="ECO:0000313" key="5">
    <source>
        <dbReference type="Proteomes" id="UP000313359"/>
    </source>
</evidence>
<feature type="compositionally biased region" description="Gly residues" evidence="2">
    <location>
        <begin position="387"/>
        <end position="401"/>
    </location>
</feature>
<keyword evidence="5" id="KW-1185">Reference proteome</keyword>
<dbReference type="InterPro" id="IPR015158">
    <property type="entry name" value="Bud22_dom"/>
</dbReference>
<name>A0A5C2SF92_9APHY</name>
<dbReference type="PANTHER" id="PTHR23325:SF1">
    <property type="entry name" value="SERUM RESPONSE FACTOR-BINDING PROTEIN 1"/>
    <property type="match status" value="1"/>
</dbReference>
<organism evidence="4 5">
    <name type="scientific">Lentinus tigrinus ALCF2SS1-6</name>
    <dbReference type="NCBI Taxonomy" id="1328759"/>
    <lineage>
        <taxon>Eukaryota</taxon>
        <taxon>Fungi</taxon>
        <taxon>Dikarya</taxon>
        <taxon>Basidiomycota</taxon>
        <taxon>Agaricomycotina</taxon>
        <taxon>Agaricomycetes</taxon>
        <taxon>Polyporales</taxon>
        <taxon>Polyporaceae</taxon>
        <taxon>Lentinus</taxon>
    </lineage>
</organism>
<feature type="compositionally biased region" description="Acidic residues" evidence="2">
    <location>
        <begin position="190"/>
        <end position="202"/>
    </location>
</feature>
<evidence type="ECO:0000259" key="3">
    <source>
        <dbReference type="Pfam" id="PF09073"/>
    </source>
</evidence>
<accession>A0A5C2SF92</accession>
<dbReference type="STRING" id="1328759.A0A5C2SF92"/>
<proteinExistence type="predicted"/>
<feature type="compositionally biased region" description="Basic and acidic residues" evidence="2">
    <location>
        <begin position="356"/>
        <end position="386"/>
    </location>
</feature>
<dbReference type="Pfam" id="PF09073">
    <property type="entry name" value="BUD22"/>
    <property type="match status" value="1"/>
</dbReference>
<feature type="compositionally biased region" description="Acidic residues" evidence="2">
    <location>
        <begin position="223"/>
        <end position="240"/>
    </location>
</feature>
<keyword evidence="1" id="KW-0175">Coiled coil</keyword>
<dbReference type="GO" id="GO:0030686">
    <property type="term" value="C:90S preribosome"/>
    <property type="evidence" value="ECO:0007669"/>
    <property type="project" value="TreeGrafter"/>
</dbReference>
<dbReference type="EMBL" id="ML122259">
    <property type="protein sequence ID" value="RPD62443.1"/>
    <property type="molecule type" value="Genomic_DNA"/>
</dbReference>
<feature type="compositionally biased region" description="Acidic residues" evidence="2">
    <location>
        <begin position="270"/>
        <end position="291"/>
    </location>
</feature>
<dbReference type="InterPro" id="IPR037393">
    <property type="entry name" value="Bud22/SRFB1"/>
</dbReference>
<feature type="compositionally biased region" description="Acidic residues" evidence="2">
    <location>
        <begin position="332"/>
        <end position="341"/>
    </location>
</feature>
<feature type="compositionally biased region" description="Basic residues" evidence="2">
    <location>
        <begin position="14"/>
        <end position="26"/>
    </location>
</feature>
<dbReference type="OrthoDB" id="3364872at2759"/>